<protein>
    <submittedName>
        <fullName evidence="6">Aldehyde dehydrogenase family protein</fullName>
    </submittedName>
</protein>
<dbReference type="PANTHER" id="PTHR43111:SF1">
    <property type="entry name" value="ALDEHYDE DEHYDROGENASE B-RELATED"/>
    <property type="match status" value="1"/>
</dbReference>
<name>A0ABX8CH67_9NOCA</name>
<dbReference type="InterPro" id="IPR016163">
    <property type="entry name" value="Ald_DH_C"/>
</dbReference>
<comment type="similarity">
    <text evidence="1 4">Belongs to the aldehyde dehydrogenase family.</text>
</comment>
<gene>
    <name evidence="6" type="ORF">KHQ06_23130</name>
</gene>
<dbReference type="InterPro" id="IPR029510">
    <property type="entry name" value="Ald_DH_CS_GLU"/>
</dbReference>
<evidence type="ECO:0000256" key="2">
    <source>
        <dbReference type="ARBA" id="ARBA00023002"/>
    </source>
</evidence>
<dbReference type="Gene3D" id="3.40.309.10">
    <property type="entry name" value="Aldehyde Dehydrogenase, Chain A, domain 2"/>
    <property type="match status" value="1"/>
</dbReference>
<feature type="active site" evidence="3">
    <location>
        <position position="262"/>
    </location>
</feature>
<dbReference type="InterPro" id="IPR016161">
    <property type="entry name" value="Ald_DH/histidinol_DH"/>
</dbReference>
<dbReference type="EMBL" id="CP074371">
    <property type="protein sequence ID" value="QVI19309.1"/>
    <property type="molecule type" value="Genomic_DNA"/>
</dbReference>
<dbReference type="Proteomes" id="UP000683310">
    <property type="component" value="Chromosome"/>
</dbReference>
<dbReference type="SUPFAM" id="SSF53720">
    <property type="entry name" value="ALDH-like"/>
    <property type="match status" value="1"/>
</dbReference>
<dbReference type="Pfam" id="PF00171">
    <property type="entry name" value="Aldedh"/>
    <property type="match status" value="1"/>
</dbReference>
<reference evidence="6 7" key="1">
    <citation type="submission" date="2021-04" db="EMBL/GenBank/DDBJ databases">
        <title>Nocardia tengchongensis.</title>
        <authorList>
            <person name="Zhuang k."/>
            <person name="Ran Y."/>
            <person name="Li W."/>
        </authorList>
    </citation>
    <scope>NUCLEOTIDE SEQUENCE [LARGE SCALE GENOMIC DNA]</scope>
    <source>
        <strain evidence="6 7">CFH S0057</strain>
    </source>
</reference>
<dbReference type="RefSeq" id="WP_213555342.1">
    <property type="nucleotide sequence ID" value="NZ_JBHZDI010000075.1"/>
</dbReference>
<dbReference type="PANTHER" id="PTHR43111">
    <property type="entry name" value="ALDEHYDE DEHYDROGENASE B-RELATED"/>
    <property type="match status" value="1"/>
</dbReference>
<evidence type="ECO:0000259" key="5">
    <source>
        <dbReference type="Pfam" id="PF00171"/>
    </source>
</evidence>
<evidence type="ECO:0000313" key="6">
    <source>
        <dbReference type="EMBL" id="QVI19309.1"/>
    </source>
</evidence>
<evidence type="ECO:0000256" key="3">
    <source>
        <dbReference type="PROSITE-ProRule" id="PRU10007"/>
    </source>
</evidence>
<feature type="domain" description="Aldehyde dehydrogenase" evidence="5">
    <location>
        <begin position="34"/>
        <end position="492"/>
    </location>
</feature>
<keyword evidence="2 4" id="KW-0560">Oxidoreductase</keyword>
<sequence>MIYAKPGTDGSIVSFDRRYDNFIGGEWKAPIEGRYFDNPSPIDGETFCEVARSSAADIDMALEAAHRATDAWGATSVTDRANILNKIADRIEANLERLAVAETWENGKPVRETLAADLPLTVDHFRYFAGVVRAQEGHLSQIDADTVAYHFQEPLGVVGQIIPWNFPILMAAWKLAPALAAGNCVVIKPAEQTPASLLLVIELIADLLPPGVVNVVNGFGVEAGKPLASSPRVAKIAFTGETTTGRLIMQYASENIIPVTLELGGKSPNIFFPDVLSADDDFLDKAVEGFVMFALNQGEVCTCPSRALIHSSIYDEFMARCIERTKAIKGGNPLDDSTMIGAQASNDQYEKILSYIDIGRKEGAKVLTGGEMRKVEGFSNGYYIEPTIFEGRNDMRIFQEEIFGPVVAVARFDNEVEAVTIANDTLYGLGAGVWSRDGGVAYRVGRALKAGRVWTNCYHAYPAHAAFGGYKKSGIGRENHRMMLDHYQQTKNLLVSYSPKKLGFF</sequence>
<dbReference type="PROSITE" id="PS00070">
    <property type="entry name" value="ALDEHYDE_DEHYDR_CYS"/>
    <property type="match status" value="1"/>
</dbReference>
<evidence type="ECO:0000313" key="7">
    <source>
        <dbReference type="Proteomes" id="UP000683310"/>
    </source>
</evidence>
<evidence type="ECO:0000256" key="4">
    <source>
        <dbReference type="RuleBase" id="RU003345"/>
    </source>
</evidence>
<keyword evidence="7" id="KW-1185">Reference proteome</keyword>
<organism evidence="6 7">
    <name type="scientific">Nocardia tengchongensis</name>
    <dbReference type="NCBI Taxonomy" id="2055889"/>
    <lineage>
        <taxon>Bacteria</taxon>
        <taxon>Bacillati</taxon>
        <taxon>Actinomycetota</taxon>
        <taxon>Actinomycetes</taxon>
        <taxon>Mycobacteriales</taxon>
        <taxon>Nocardiaceae</taxon>
        <taxon>Nocardia</taxon>
    </lineage>
</organism>
<accession>A0ABX8CH67</accession>
<evidence type="ECO:0000256" key="1">
    <source>
        <dbReference type="ARBA" id="ARBA00009986"/>
    </source>
</evidence>
<dbReference type="InterPro" id="IPR016162">
    <property type="entry name" value="Ald_DH_N"/>
</dbReference>
<proteinExistence type="inferred from homology"/>
<dbReference type="InterPro" id="IPR015590">
    <property type="entry name" value="Aldehyde_DH_dom"/>
</dbReference>
<dbReference type="PROSITE" id="PS00687">
    <property type="entry name" value="ALDEHYDE_DEHYDR_GLU"/>
    <property type="match status" value="1"/>
</dbReference>
<dbReference type="InterPro" id="IPR016160">
    <property type="entry name" value="Ald_DH_CS_CYS"/>
</dbReference>
<dbReference type="Gene3D" id="3.40.605.10">
    <property type="entry name" value="Aldehyde Dehydrogenase, Chain A, domain 1"/>
    <property type="match status" value="1"/>
</dbReference>